<protein>
    <submittedName>
        <fullName evidence="2">Uncharacterized protein</fullName>
    </submittedName>
</protein>
<accession>A0A1V6PXD9</accession>
<dbReference type="EMBL" id="MDYN01000027">
    <property type="protein sequence ID" value="OQD81387.1"/>
    <property type="molecule type" value="Genomic_DNA"/>
</dbReference>
<keyword evidence="3" id="KW-1185">Reference proteome</keyword>
<name>A0A1V6PXD9_9EURO</name>
<proteinExistence type="predicted"/>
<sequence>MSDPFKSPTKDLYTALSAADTRLILYGSICYEGSKLDTEKLALLAGMKPISAGSNYLRARRRLEKIVGGHSSDASLPPTKTKSRAPAKRRATKKASKVTAAENNDDTEVRSENSENLLTTTSPKRRKIATPDDNTDAEVTSPAPKRPKTDIHDEYYSPNEEVTPVLERCKTAILADEYFEADVTIKDEYSSE</sequence>
<feature type="region of interest" description="Disordered" evidence="1">
    <location>
        <begin position="68"/>
        <end position="159"/>
    </location>
</feature>
<feature type="compositionally biased region" description="Basic residues" evidence="1">
    <location>
        <begin position="81"/>
        <end position="96"/>
    </location>
</feature>
<evidence type="ECO:0000313" key="3">
    <source>
        <dbReference type="Proteomes" id="UP000191672"/>
    </source>
</evidence>
<dbReference type="OrthoDB" id="4363403at2759"/>
<reference evidence="3" key="1">
    <citation type="journal article" date="2017" name="Nat. Microbiol.">
        <title>Global analysis of biosynthetic gene clusters reveals vast potential of secondary metabolite production in Penicillium species.</title>
        <authorList>
            <person name="Nielsen J.C."/>
            <person name="Grijseels S."/>
            <person name="Prigent S."/>
            <person name="Ji B."/>
            <person name="Dainat J."/>
            <person name="Nielsen K.F."/>
            <person name="Frisvad J.C."/>
            <person name="Workman M."/>
            <person name="Nielsen J."/>
        </authorList>
    </citation>
    <scope>NUCLEOTIDE SEQUENCE [LARGE SCALE GENOMIC DNA]</scope>
    <source>
        <strain evidence="3">IBT 31811</strain>
    </source>
</reference>
<evidence type="ECO:0000313" key="2">
    <source>
        <dbReference type="EMBL" id="OQD81387.1"/>
    </source>
</evidence>
<organism evidence="2 3">
    <name type="scientific">Penicillium antarcticum</name>
    <dbReference type="NCBI Taxonomy" id="416450"/>
    <lineage>
        <taxon>Eukaryota</taxon>
        <taxon>Fungi</taxon>
        <taxon>Dikarya</taxon>
        <taxon>Ascomycota</taxon>
        <taxon>Pezizomycotina</taxon>
        <taxon>Eurotiomycetes</taxon>
        <taxon>Eurotiomycetidae</taxon>
        <taxon>Eurotiales</taxon>
        <taxon>Aspergillaceae</taxon>
        <taxon>Penicillium</taxon>
    </lineage>
</organism>
<comment type="caution">
    <text evidence="2">The sequence shown here is derived from an EMBL/GenBank/DDBJ whole genome shotgun (WGS) entry which is preliminary data.</text>
</comment>
<dbReference type="Proteomes" id="UP000191672">
    <property type="component" value="Unassembled WGS sequence"/>
</dbReference>
<evidence type="ECO:0000256" key="1">
    <source>
        <dbReference type="SAM" id="MobiDB-lite"/>
    </source>
</evidence>
<gene>
    <name evidence="2" type="ORF">PENANT_c027G11033</name>
</gene>
<dbReference type="AlphaFoldDB" id="A0A1V6PXD9"/>